<gene>
    <name evidence="1" type="ORF">Vgi01_51790</name>
</gene>
<protein>
    <submittedName>
        <fullName evidence="1">Uncharacterized protein</fullName>
    </submittedName>
</protein>
<comment type="caution">
    <text evidence="1">The sequence shown here is derived from an EMBL/GenBank/DDBJ whole genome shotgun (WGS) entry which is preliminary data.</text>
</comment>
<reference evidence="1 2" key="1">
    <citation type="submission" date="2021-01" db="EMBL/GenBank/DDBJ databases">
        <title>Whole genome shotgun sequence of Verrucosispora gifhornensis NBRC 16317.</title>
        <authorList>
            <person name="Komaki H."/>
            <person name="Tamura T."/>
        </authorList>
    </citation>
    <scope>NUCLEOTIDE SEQUENCE [LARGE SCALE GENOMIC DNA]</scope>
    <source>
        <strain evidence="1 2">NBRC 16317</strain>
    </source>
</reference>
<dbReference type="Proteomes" id="UP000647860">
    <property type="component" value="Unassembled WGS sequence"/>
</dbReference>
<sequence length="142" mass="15410">MLADDPRLHSLEVVKNPKAGNPQRVTTDQLTTIGRYLSDRDTASYGSIAQARAIVTHAYRSRGWQVERATTAGSDLTCRHGAQVLQIVTRPVGEVIIGRAEVAAAAAPDWRLIVVDGLDLIEFDGPGALNRAEPIAYWIPPL</sequence>
<evidence type="ECO:0000313" key="1">
    <source>
        <dbReference type="EMBL" id="GIJ18495.1"/>
    </source>
</evidence>
<accession>A0ABQ4IKR8</accession>
<proteinExistence type="predicted"/>
<evidence type="ECO:0000313" key="2">
    <source>
        <dbReference type="Proteomes" id="UP000647860"/>
    </source>
</evidence>
<name>A0ABQ4IKR8_9ACTN</name>
<organism evidence="1 2">
    <name type="scientific">Micromonospora gifhornensis</name>
    <dbReference type="NCBI Taxonomy" id="84594"/>
    <lineage>
        <taxon>Bacteria</taxon>
        <taxon>Bacillati</taxon>
        <taxon>Actinomycetota</taxon>
        <taxon>Actinomycetes</taxon>
        <taxon>Micromonosporales</taxon>
        <taxon>Micromonosporaceae</taxon>
        <taxon>Micromonospora</taxon>
    </lineage>
</organism>
<keyword evidence="2" id="KW-1185">Reference proteome</keyword>
<dbReference type="EMBL" id="BOPA01000042">
    <property type="protein sequence ID" value="GIJ18495.1"/>
    <property type="molecule type" value="Genomic_DNA"/>
</dbReference>